<dbReference type="RefSeq" id="WP_102842569.1">
    <property type="nucleotide sequence ID" value="NZ_PDZR01000002.1"/>
</dbReference>
<proteinExistence type="predicted"/>
<comment type="caution">
    <text evidence="2">The sequence shown here is derived from an EMBL/GenBank/DDBJ whole genome shotgun (WGS) entry which is preliminary data.</text>
</comment>
<evidence type="ECO:0000313" key="3">
    <source>
        <dbReference type="Proteomes" id="UP000236286"/>
    </source>
</evidence>
<dbReference type="Proteomes" id="UP000236286">
    <property type="component" value="Unassembled WGS sequence"/>
</dbReference>
<dbReference type="OrthoDB" id="8265261at2"/>
<reference evidence="2 3" key="1">
    <citation type="submission" date="2017-10" db="EMBL/GenBank/DDBJ databases">
        <title>Genome announcement of Methylocella silvestris TVC from permafrost.</title>
        <authorList>
            <person name="Wang J."/>
            <person name="Geng K."/>
            <person name="Ul-Haque F."/>
            <person name="Crombie A.T."/>
            <person name="Street L.E."/>
            <person name="Wookey P.A."/>
            <person name="Murrell J.C."/>
            <person name="Pratscher J."/>
        </authorList>
    </citation>
    <scope>NUCLEOTIDE SEQUENCE [LARGE SCALE GENOMIC DNA]</scope>
    <source>
        <strain evidence="2 3">TVC</strain>
    </source>
</reference>
<sequence length="140" mass="14743">MRKIGAFASCFIALAACAAPATAAEKCPVSDAAAEKAGGYANAVNAAVKDARNCEQAYRALAACQLGSSADNPLSDIVRSKCEPLFMGRANPATKQSYKKALQRCDKIAERNEGSMYQGFAAVCQAGAARDFARKDARQR</sequence>
<evidence type="ECO:0000313" key="2">
    <source>
        <dbReference type="EMBL" id="PNG27374.1"/>
    </source>
</evidence>
<accession>A0A2J7TKS7</accession>
<dbReference type="EMBL" id="PDZR01000002">
    <property type="protein sequence ID" value="PNG27374.1"/>
    <property type="molecule type" value="Genomic_DNA"/>
</dbReference>
<feature type="signal peptide" evidence="1">
    <location>
        <begin position="1"/>
        <end position="23"/>
    </location>
</feature>
<gene>
    <name evidence="2" type="ORF">CR492_04485</name>
</gene>
<evidence type="ECO:0008006" key="4">
    <source>
        <dbReference type="Google" id="ProtNLM"/>
    </source>
</evidence>
<name>A0A2J7TKS7_METSI</name>
<dbReference type="PROSITE" id="PS51257">
    <property type="entry name" value="PROKAR_LIPOPROTEIN"/>
    <property type="match status" value="1"/>
</dbReference>
<organism evidence="2 3">
    <name type="scientific">Methylocella silvestris</name>
    <dbReference type="NCBI Taxonomy" id="199596"/>
    <lineage>
        <taxon>Bacteria</taxon>
        <taxon>Pseudomonadati</taxon>
        <taxon>Pseudomonadota</taxon>
        <taxon>Alphaproteobacteria</taxon>
        <taxon>Hyphomicrobiales</taxon>
        <taxon>Beijerinckiaceae</taxon>
        <taxon>Methylocella</taxon>
    </lineage>
</organism>
<protein>
    <recommendedName>
        <fullName evidence="4">Lipoprotein</fullName>
    </recommendedName>
</protein>
<evidence type="ECO:0000256" key="1">
    <source>
        <dbReference type="SAM" id="SignalP"/>
    </source>
</evidence>
<dbReference type="AlphaFoldDB" id="A0A2J7TKS7"/>
<feature type="chain" id="PRO_5014385383" description="Lipoprotein" evidence="1">
    <location>
        <begin position="24"/>
        <end position="140"/>
    </location>
</feature>
<keyword evidence="1" id="KW-0732">Signal</keyword>